<keyword evidence="4" id="KW-0812">Transmembrane</keyword>
<dbReference type="InterPro" id="IPR041700">
    <property type="entry name" value="OMP_b-brl_3"/>
</dbReference>
<keyword evidence="2" id="KW-0813">Transport</keyword>
<evidence type="ECO:0000256" key="2">
    <source>
        <dbReference type="ARBA" id="ARBA00022448"/>
    </source>
</evidence>
<feature type="domain" description="TonB-dependent receptor plug" evidence="9">
    <location>
        <begin position="153"/>
        <end position="233"/>
    </location>
</feature>
<keyword evidence="7" id="KW-0998">Cell outer membrane</keyword>
<dbReference type="Gene3D" id="2.60.40.1120">
    <property type="entry name" value="Carboxypeptidase-like, regulatory domain"/>
    <property type="match status" value="1"/>
</dbReference>
<dbReference type="PANTHER" id="PTHR30069">
    <property type="entry name" value="TONB-DEPENDENT OUTER MEMBRANE RECEPTOR"/>
    <property type="match status" value="1"/>
</dbReference>
<evidence type="ECO:0000313" key="11">
    <source>
        <dbReference type="EMBL" id="MBE9461745.1"/>
    </source>
</evidence>
<dbReference type="PANTHER" id="PTHR30069:SF29">
    <property type="entry name" value="HEMOGLOBIN AND HEMOGLOBIN-HAPTOGLOBIN-BINDING PROTEIN 1-RELATED"/>
    <property type="match status" value="1"/>
</dbReference>
<dbReference type="Pfam" id="PF07715">
    <property type="entry name" value="Plug"/>
    <property type="match status" value="1"/>
</dbReference>
<dbReference type="Pfam" id="PF14905">
    <property type="entry name" value="OMP_b-brl_3"/>
    <property type="match status" value="1"/>
</dbReference>
<dbReference type="RefSeq" id="WP_194120003.1">
    <property type="nucleotide sequence ID" value="NZ_JACYGY010000001.1"/>
</dbReference>
<keyword evidence="11" id="KW-0675">Receptor</keyword>
<evidence type="ECO:0000256" key="5">
    <source>
        <dbReference type="ARBA" id="ARBA00022729"/>
    </source>
</evidence>
<keyword evidence="3" id="KW-1134">Transmembrane beta strand</keyword>
<dbReference type="InterPro" id="IPR012910">
    <property type="entry name" value="Plug_dom"/>
</dbReference>
<evidence type="ECO:0000259" key="9">
    <source>
        <dbReference type="Pfam" id="PF07715"/>
    </source>
</evidence>
<gene>
    <name evidence="11" type="ORF">IEE83_07610</name>
</gene>
<dbReference type="InterPro" id="IPR039426">
    <property type="entry name" value="TonB-dep_rcpt-like"/>
</dbReference>
<keyword evidence="6" id="KW-0472">Membrane</keyword>
<feature type="chain" id="PRO_5046149092" evidence="8">
    <location>
        <begin position="27"/>
        <end position="815"/>
    </location>
</feature>
<organism evidence="11 12">
    <name type="scientific">Dyadobacter subterraneus</name>
    <dbReference type="NCBI Taxonomy" id="2773304"/>
    <lineage>
        <taxon>Bacteria</taxon>
        <taxon>Pseudomonadati</taxon>
        <taxon>Bacteroidota</taxon>
        <taxon>Cytophagia</taxon>
        <taxon>Cytophagales</taxon>
        <taxon>Spirosomataceae</taxon>
        <taxon>Dyadobacter</taxon>
    </lineage>
</organism>
<evidence type="ECO:0000256" key="8">
    <source>
        <dbReference type="SAM" id="SignalP"/>
    </source>
</evidence>
<dbReference type="InterPro" id="IPR008969">
    <property type="entry name" value="CarboxyPept-like_regulatory"/>
</dbReference>
<dbReference type="EMBL" id="JACYGY010000001">
    <property type="protein sequence ID" value="MBE9461745.1"/>
    <property type="molecule type" value="Genomic_DNA"/>
</dbReference>
<keyword evidence="12" id="KW-1185">Reference proteome</keyword>
<comment type="caution">
    <text evidence="11">The sequence shown here is derived from an EMBL/GenBank/DDBJ whole genome shotgun (WGS) entry which is preliminary data.</text>
</comment>
<evidence type="ECO:0000259" key="10">
    <source>
        <dbReference type="Pfam" id="PF14905"/>
    </source>
</evidence>
<evidence type="ECO:0000256" key="6">
    <source>
        <dbReference type="ARBA" id="ARBA00023136"/>
    </source>
</evidence>
<evidence type="ECO:0000256" key="7">
    <source>
        <dbReference type="ARBA" id="ARBA00023237"/>
    </source>
</evidence>
<dbReference type="SUPFAM" id="SSF56935">
    <property type="entry name" value="Porins"/>
    <property type="match status" value="1"/>
</dbReference>
<evidence type="ECO:0000313" key="12">
    <source>
        <dbReference type="Proteomes" id="UP000634134"/>
    </source>
</evidence>
<feature type="signal peptide" evidence="8">
    <location>
        <begin position="1"/>
        <end position="26"/>
    </location>
</feature>
<dbReference type="InterPro" id="IPR036942">
    <property type="entry name" value="Beta-barrel_TonB_sf"/>
</dbReference>
<comment type="subcellular location">
    <subcellularLocation>
        <location evidence="1">Cell outer membrane</location>
        <topology evidence="1">Multi-pass membrane protein</topology>
    </subcellularLocation>
</comment>
<name>A0ABR9W8D2_9BACT</name>
<dbReference type="Gene3D" id="2.170.130.10">
    <property type="entry name" value="TonB-dependent receptor, plug domain"/>
    <property type="match status" value="1"/>
</dbReference>
<dbReference type="SUPFAM" id="SSF49464">
    <property type="entry name" value="Carboxypeptidase regulatory domain-like"/>
    <property type="match status" value="1"/>
</dbReference>
<accession>A0ABR9W8D2</accession>
<dbReference type="InterPro" id="IPR037066">
    <property type="entry name" value="Plug_dom_sf"/>
</dbReference>
<dbReference type="Gene3D" id="2.40.170.20">
    <property type="entry name" value="TonB-dependent receptor, beta-barrel domain"/>
    <property type="match status" value="1"/>
</dbReference>
<evidence type="ECO:0000256" key="4">
    <source>
        <dbReference type="ARBA" id="ARBA00022692"/>
    </source>
</evidence>
<reference evidence="12" key="1">
    <citation type="submission" date="2023-07" db="EMBL/GenBank/DDBJ databases">
        <title>Dyadobacter sp. nov 'subterranea' isolated from contaminted grondwater.</title>
        <authorList>
            <person name="Szabo I."/>
            <person name="Al-Omari J."/>
            <person name="Szerdahelyi S.G."/>
            <person name="Rado J."/>
        </authorList>
    </citation>
    <scope>NUCLEOTIDE SEQUENCE [LARGE SCALE GENOMIC DNA]</scope>
    <source>
        <strain evidence="12">UP-52</strain>
    </source>
</reference>
<sequence>MKIRKLLQKLLLSALGILCTCTTNFAKTSFKTYIISGFVSDSTTQKKLDFITVNLLSEKGIPVKADYTKSDGSFSFSALQPLKYSVVLVGVGYKKKTVLVDLTDSTKLNSDLGILFLTPQTVGLKEVTVTAMKQIVKQEVDRISYDLQADPESKVYSVLDMMRKVPLLSLDADNNILMKGNSDFKILINGKPSSMVERNYKEILRTMPASSIERIEVITTPPAKYDAEGLAGIINIITNKKLDNGYNGSVNVSERFPSGGPGFGGSFSAKIGKLGMSALGGASIYKSPQIINSTSRNTFGDENTFLQQNGTAESKNKSAYLGYEISYELDSLNLLSGQFNINGSKLNGENGQRSLLTDTETVLQKYSLENLTRTRGSGMDAALNYQKGFKADKNRLLTLSYRYFAYTNNQNSDIVITESINYDQPDYKQINDQKFSEQTFQADYVHPLKQLNIEAGFKAILRNNESDFSNLFENNETGFYEVQPGLSNKFRNDQNVFGAYNTYQYNFKKWSFKAGGRVEQTVINANFISNESKLSTHYFNIIPSLSINRKLAGSSDLNLGYTQRIQRPGIYQLNPFVDKSNPNFEKTGNPNLKPALVNDFQLGYNWSKKLSLNVGLGFTFFKNLIFPVAVYDSTTNITRTSYGNTGQARLPQGNLSINYPITKKWNFSLNTRFAYGMVRGIVNGILIKNEGLMYNLSASSGYRFEKSWRINANLNANGRGVNLQGSTNSFVSYSFSINKDFYQDKLSFSASVSNPFQKYRRNVNDSFGPDFTQSNIRRDYFRAFNFSVNYKFGRLKDSIKKNKRGIRNDDVQSGS</sequence>
<evidence type="ECO:0000256" key="3">
    <source>
        <dbReference type="ARBA" id="ARBA00022452"/>
    </source>
</evidence>
<evidence type="ECO:0000256" key="1">
    <source>
        <dbReference type="ARBA" id="ARBA00004571"/>
    </source>
</evidence>
<keyword evidence="5 8" id="KW-0732">Signal</keyword>
<feature type="domain" description="Outer membrane protein beta-barrel" evidence="10">
    <location>
        <begin position="392"/>
        <end position="790"/>
    </location>
</feature>
<proteinExistence type="predicted"/>
<dbReference type="Proteomes" id="UP000634134">
    <property type="component" value="Unassembled WGS sequence"/>
</dbReference>
<protein>
    <submittedName>
        <fullName evidence="11">TonB-dependent receptor</fullName>
    </submittedName>
</protein>